<name>A0A8H5I1J0_9AGAR</name>
<evidence type="ECO:0000313" key="2">
    <source>
        <dbReference type="EMBL" id="KAF5393311.1"/>
    </source>
</evidence>
<dbReference type="InterPro" id="IPR036047">
    <property type="entry name" value="F-box-like_dom_sf"/>
</dbReference>
<keyword evidence="3" id="KW-1185">Reference proteome</keyword>
<dbReference type="Pfam" id="PF12937">
    <property type="entry name" value="F-box-like"/>
    <property type="match status" value="1"/>
</dbReference>
<evidence type="ECO:0000313" key="3">
    <source>
        <dbReference type="Proteomes" id="UP000518752"/>
    </source>
</evidence>
<organism evidence="2 3">
    <name type="scientific">Collybiopsis confluens</name>
    <dbReference type="NCBI Taxonomy" id="2823264"/>
    <lineage>
        <taxon>Eukaryota</taxon>
        <taxon>Fungi</taxon>
        <taxon>Dikarya</taxon>
        <taxon>Basidiomycota</taxon>
        <taxon>Agaricomycotina</taxon>
        <taxon>Agaricomycetes</taxon>
        <taxon>Agaricomycetidae</taxon>
        <taxon>Agaricales</taxon>
        <taxon>Marasmiineae</taxon>
        <taxon>Omphalotaceae</taxon>
        <taxon>Collybiopsis</taxon>
    </lineage>
</organism>
<evidence type="ECO:0000259" key="1">
    <source>
        <dbReference type="PROSITE" id="PS50181"/>
    </source>
</evidence>
<comment type="caution">
    <text evidence="2">The sequence shown here is derived from an EMBL/GenBank/DDBJ whole genome shotgun (WGS) entry which is preliminary data.</text>
</comment>
<dbReference type="InterPro" id="IPR001810">
    <property type="entry name" value="F-box_dom"/>
</dbReference>
<proteinExistence type="predicted"/>
<dbReference type="SMART" id="SM00256">
    <property type="entry name" value="FBOX"/>
    <property type="match status" value="1"/>
</dbReference>
<dbReference type="AlphaFoldDB" id="A0A8H5I1J0"/>
<dbReference type="SUPFAM" id="SSF81383">
    <property type="entry name" value="F-box domain"/>
    <property type="match status" value="1"/>
</dbReference>
<sequence>MHLLQLPDDVLLGVLTFLQSLDLVQLRQTCRQLQALTLTRSVWASAYRNSPYFLPSNGLSFLQNVQGIERALLRARRLDQLWSGSPPTMYATATTVRRRHPVAQHGLKLPTTIDFKTKFAIISRLELYRGRLLLVGGPLGFIIYDLETGHEIYEYSGRAVDDWHDCHLSWTFSRSGPNDYCGGDFYVPFRRDWERKESTIAFVRITPSMDVSIIDATGIQVSNIFGIEMGLDFCIIRYPDKFKRTPGLRLLHIPTLKTCRISQSRPDLTLNDAIFIPGYFLLKSTDTTLGDYFELFALPNRQGCHADDNVALTPTHVGRFKLKRLGKPKFLSSDISSTRYSTGTASLTGSVWLLAPIATPSVSPIRLVLQPDATLSLHIPDHNSYSDSQGLYWTDYPKFLTVIFPNLEEKKAKKFCMEDVTDTDRVVARGITSLLVGGELVATLYSVGLRAQSVAAVDEGFYVEVNRTEAILPMSIYAGASAFDGFRGLFCVASGRMGEVHVVDFSDA</sequence>
<gene>
    <name evidence="2" type="ORF">D9757_000480</name>
</gene>
<feature type="domain" description="F-box" evidence="1">
    <location>
        <begin position="1"/>
        <end position="46"/>
    </location>
</feature>
<dbReference type="Proteomes" id="UP000518752">
    <property type="component" value="Unassembled WGS sequence"/>
</dbReference>
<dbReference type="OrthoDB" id="2688364at2759"/>
<reference evidence="2 3" key="1">
    <citation type="journal article" date="2020" name="ISME J.">
        <title>Uncovering the hidden diversity of litter-decomposition mechanisms in mushroom-forming fungi.</title>
        <authorList>
            <person name="Floudas D."/>
            <person name="Bentzer J."/>
            <person name="Ahren D."/>
            <person name="Johansson T."/>
            <person name="Persson P."/>
            <person name="Tunlid A."/>
        </authorList>
    </citation>
    <scope>NUCLEOTIDE SEQUENCE [LARGE SCALE GENOMIC DNA]</scope>
    <source>
        <strain evidence="2 3">CBS 406.79</strain>
    </source>
</reference>
<protein>
    <recommendedName>
        <fullName evidence="1">F-box domain-containing protein</fullName>
    </recommendedName>
</protein>
<dbReference type="EMBL" id="JAACJN010000002">
    <property type="protein sequence ID" value="KAF5393311.1"/>
    <property type="molecule type" value="Genomic_DNA"/>
</dbReference>
<dbReference type="Gene3D" id="1.20.1280.50">
    <property type="match status" value="1"/>
</dbReference>
<dbReference type="PROSITE" id="PS50181">
    <property type="entry name" value="FBOX"/>
    <property type="match status" value="1"/>
</dbReference>
<accession>A0A8H5I1J0</accession>